<dbReference type="InterPro" id="IPR027417">
    <property type="entry name" value="P-loop_NTPase"/>
</dbReference>
<name>A0A6V8NM15_9ACTN</name>
<organism evidence="1 2">
    <name type="scientific">Candidatus Hakubella thermalkaliphila</name>
    <dbReference type="NCBI Taxonomy" id="2754717"/>
    <lineage>
        <taxon>Bacteria</taxon>
        <taxon>Bacillati</taxon>
        <taxon>Actinomycetota</taxon>
        <taxon>Actinomycetota incertae sedis</taxon>
        <taxon>Candidatus Hakubellales</taxon>
        <taxon>Candidatus Hakubellaceae</taxon>
        <taxon>Candidatus Hakubella</taxon>
    </lineage>
</organism>
<dbReference type="PANTHER" id="PTHR46638:SF1">
    <property type="entry name" value="CORRINOID ADENOSYLTRANSFERASE"/>
    <property type="match status" value="1"/>
</dbReference>
<dbReference type="GO" id="GO:0008817">
    <property type="term" value="F:corrinoid adenosyltransferase activity"/>
    <property type="evidence" value="ECO:0007669"/>
    <property type="project" value="InterPro"/>
</dbReference>
<dbReference type="EMBL" id="BLRV01000045">
    <property type="protein sequence ID" value="GFP21409.1"/>
    <property type="molecule type" value="Genomic_DNA"/>
</dbReference>
<dbReference type="NCBIfam" id="NF004637">
    <property type="entry name" value="PRK05986.1"/>
    <property type="match status" value="1"/>
</dbReference>
<dbReference type="Pfam" id="PF02572">
    <property type="entry name" value="CobA_CobO_BtuR"/>
    <property type="match status" value="1"/>
</dbReference>
<evidence type="ECO:0000313" key="2">
    <source>
        <dbReference type="Proteomes" id="UP000580051"/>
    </source>
</evidence>
<evidence type="ECO:0000313" key="1">
    <source>
        <dbReference type="EMBL" id="GFP21409.1"/>
    </source>
</evidence>
<proteinExistence type="predicted"/>
<sequence>MELAFVKLRWHNLKKLEYLEKTEELFPYFQGVTMETKQGLIQVYTGSGKGKTTAALGLALRAIGRGYKVMFIQFIKPDRYETGEVKAAEMLSPYLKFARFGRYPTALDENGSLLPDMDIGESAQEVLHFAMNVIKEGEYDLVVLDEINVALDRGLITLDEVIGLIKEKPDFMELVLTGRNAHPKIVEMADLVTEMREIKHPFKRGIKARRGIEF</sequence>
<dbReference type="GO" id="GO:0009236">
    <property type="term" value="P:cobalamin biosynthetic process"/>
    <property type="evidence" value="ECO:0007669"/>
    <property type="project" value="InterPro"/>
</dbReference>
<comment type="caution">
    <text evidence="1">The sequence shown here is derived from an EMBL/GenBank/DDBJ whole genome shotgun (WGS) entry which is preliminary data.</text>
</comment>
<dbReference type="PANTHER" id="PTHR46638">
    <property type="entry name" value="CORRINOID ADENOSYLTRANSFERASE"/>
    <property type="match status" value="1"/>
</dbReference>
<dbReference type="SUPFAM" id="SSF52540">
    <property type="entry name" value="P-loop containing nucleoside triphosphate hydrolases"/>
    <property type="match status" value="1"/>
</dbReference>
<dbReference type="Proteomes" id="UP000580051">
    <property type="component" value="Unassembled WGS sequence"/>
</dbReference>
<gene>
    <name evidence="1" type="ORF">HKBW3S06_00636</name>
</gene>
<protein>
    <submittedName>
        <fullName evidence="1">Cob(I)alamin adenosyltransferase</fullName>
    </submittedName>
</protein>
<dbReference type="PIRSF" id="PIRSF015617">
    <property type="entry name" value="Adensltrnsf_CobA"/>
    <property type="match status" value="1"/>
</dbReference>
<dbReference type="Gene3D" id="3.40.50.300">
    <property type="entry name" value="P-loop containing nucleotide triphosphate hydrolases"/>
    <property type="match status" value="1"/>
</dbReference>
<dbReference type="NCBIfam" id="TIGR00708">
    <property type="entry name" value="cobA"/>
    <property type="match status" value="1"/>
</dbReference>
<dbReference type="GO" id="GO:0005524">
    <property type="term" value="F:ATP binding"/>
    <property type="evidence" value="ECO:0007669"/>
    <property type="project" value="InterPro"/>
</dbReference>
<dbReference type="InterPro" id="IPR003724">
    <property type="entry name" value="CblAdoTrfase_CobA"/>
</dbReference>
<dbReference type="CDD" id="cd00561">
    <property type="entry name" value="CobA_ACA"/>
    <property type="match status" value="1"/>
</dbReference>
<reference evidence="1 2" key="1">
    <citation type="journal article" date="2020" name="Front. Microbiol.">
        <title>Single-cell genomics of novel Actinobacteria with the Wood-Ljungdahl pathway discovered in a serpentinizing system.</title>
        <authorList>
            <person name="Merino N."/>
            <person name="Kawai M."/>
            <person name="Boyd E.S."/>
            <person name="Colman D.R."/>
            <person name="McGlynn S.E."/>
            <person name="Nealson K.H."/>
            <person name="Kurokawa K."/>
            <person name="Hongoh Y."/>
        </authorList>
    </citation>
    <scope>NUCLEOTIDE SEQUENCE [LARGE SCALE GENOMIC DNA]</scope>
    <source>
        <strain evidence="1 2">S06</strain>
    </source>
</reference>
<dbReference type="AlphaFoldDB" id="A0A6V8NM15"/>
<keyword evidence="1" id="KW-0808">Transferase</keyword>
<accession>A0A6V8NM15</accession>